<dbReference type="STRING" id="1179773.BN6_01300"/>
<dbReference type="KEGG" id="sesp:BN6_01300"/>
<evidence type="ECO:0000256" key="1">
    <source>
        <dbReference type="SAM" id="Phobius"/>
    </source>
</evidence>
<feature type="transmembrane region" description="Helical" evidence="1">
    <location>
        <begin position="51"/>
        <end position="73"/>
    </location>
</feature>
<dbReference type="PATRIC" id="fig|1179773.3.peg.129"/>
<protein>
    <submittedName>
        <fullName evidence="2">Putative membrane protein</fullName>
    </submittedName>
</protein>
<accession>K3W461</accession>
<feature type="transmembrane region" description="Helical" evidence="1">
    <location>
        <begin position="28"/>
        <end position="45"/>
    </location>
</feature>
<dbReference type="EMBL" id="HE804045">
    <property type="protein sequence ID" value="CCH27463.1"/>
    <property type="molecule type" value="Genomic_DNA"/>
</dbReference>
<dbReference type="HOGENOM" id="CLU_1569558_0_0_11"/>
<proteinExistence type="predicted"/>
<keyword evidence="1" id="KW-0472">Membrane</keyword>
<name>K3W461_SACES</name>
<evidence type="ECO:0000313" key="2">
    <source>
        <dbReference type="EMBL" id="CCH27463.1"/>
    </source>
</evidence>
<dbReference type="AlphaFoldDB" id="K3W461"/>
<evidence type="ECO:0000313" key="3">
    <source>
        <dbReference type="Proteomes" id="UP000006281"/>
    </source>
</evidence>
<keyword evidence="3" id="KW-1185">Reference proteome</keyword>
<dbReference type="eggNOG" id="ENOG5031W3Q">
    <property type="taxonomic scope" value="Bacteria"/>
</dbReference>
<sequence>MKDFPYHPRMGLVEVVGVGRGRNVGWRLLSLAFALAGPIVAWFGYDEDGPVSAQLVVGSLLTLLLTPMGIGIWRGTTRTRARLLRLDEVGLPATAEILAARSDGGEDEHVEMLLRISGPDVPPFRAEYRCGMNPSYVRGRLLTAVVDPDDGSFLIREVEDANFDPPSTPD</sequence>
<keyword evidence="1" id="KW-0812">Transmembrane</keyword>
<organism evidence="2 3">
    <name type="scientific">Saccharothrix espanaensis (strain ATCC 51144 / DSM 44229 / JCM 9112 / NBRC 15066 / NRRL 15764)</name>
    <dbReference type="NCBI Taxonomy" id="1179773"/>
    <lineage>
        <taxon>Bacteria</taxon>
        <taxon>Bacillati</taxon>
        <taxon>Actinomycetota</taxon>
        <taxon>Actinomycetes</taxon>
        <taxon>Pseudonocardiales</taxon>
        <taxon>Pseudonocardiaceae</taxon>
        <taxon>Saccharothrix</taxon>
    </lineage>
</organism>
<gene>
    <name evidence="2" type="ordered locus">BN6_01300</name>
</gene>
<keyword evidence="1" id="KW-1133">Transmembrane helix</keyword>
<dbReference type="Proteomes" id="UP000006281">
    <property type="component" value="Chromosome"/>
</dbReference>
<reference evidence="2 3" key="1">
    <citation type="journal article" date="2012" name="BMC Genomics">
        <title>Complete genome sequence of Saccharothrix espanaensis DSM 44229T and comparison to the other completely sequenced Pseudonocardiaceae.</title>
        <authorList>
            <person name="Strobel T."/>
            <person name="Al-Dilaimi A."/>
            <person name="Blom J."/>
            <person name="Gessner A."/>
            <person name="Kalinowski J."/>
            <person name="Luzhetska M."/>
            <person name="Puhler A."/>
            <person name="Szczepanowski R."/>
            <person name="Bechthold A."/>
            <person name="Ruckert C."/>
        </authorList>
    </citation>
    <scope>NUCLEOTIDE SEQUENCE [LARGE SCALE GENOMIC DNA]</scope>
    <source>
        <strain evidence="3">ATCC 51144 / DSM 44229 / JCM 9112 / NBRC 15066 / NRRL 15764</strain>
    </source>
</reference>